<feature type="short sequence motif" description="Histidine triad motif" evidence="2 3">
    <location>
        <begin position="101"/>
        <end position="105"/>
    </location>
</feature>
<dbReference type="AlphaFoldDB" id="A0A840IEG6"/>
<reference evidence="5 6" key="1">
    <citation type="submission" date="2020-08" db="EMBL/GenBank/DDBJ databases">
        <title>Genomic Encyclopedia of Archaeal and Bacterial Type Strains, Phase II (KMG-II): from individual species to whole genera.</title>
        <authorList>
            <person name="Goeker M."/>
        </authorList>
    </citation>
    <scope>NUCLEOTIDE SEQUENCE [LARGE SCALE GENOMIC DNA]</scope>
    <source>
        <strain evidence="5 6">DSM 23288</strain>
    </source>
</reference>
<dbReference type="InterPro" id="IPR039384">
    <property type="entry name" value="HINT"/>
</dbReference>
<dbReference type="EMBL" id="JACHNU010000002">
    <property type="protein sequence ID" value="MBB4662464.1"/>
    <property type="molecule type" value="Genomic_DNA"/>
</dbReference>
<protein>
    <submittedName>
        <fullName evidence="5">Histidine triad (HIT) family protein</fullName>
    </submittedName>
</protein>
<dbReference type="Gene3D" id="3.30.428.10">
    <property type="entry name" value="HIT-like"/>
    <property type="match status" value="1"/>
</dbReference>
<evidence type="ECO:0000313" key="6">
    <source>
        <dbReference type="Proteomes" id="UP000585272"/>
    </source>
</evidence>
<evidence type="ECO:0000313" key="5">
    <source>
        <dbReference type="EMBL" id="MBB4662464.1"/>
    </source>
</evidence>
<dbReference type="InterPro" id="IPR036265">
    <property type="entry name" value="HIT-like_sf"/>
</dbReference>
<evidence type="ECO:0000256" key="1">
    <source>
        <dbReference type="PIRSR" id="PIRSR601310-1"/>
    </source>
</evidence>
<gene>
    <name evidence="5" type="ORF">BDZ31_002050</name>
</gene>
<dbReference type="InterPro" id="IPR001310">
    <property type="entry name" value="Histidine_triad_HIT"/>
</dbReference>
<dbReference type="SUPFAM" id="SSF54197">
    <property type="entry name" value="HIT-like"/>
    <property type="match status" value="1"/>
</dbReference>
<evidence type="ECO:0000259" key="4">
    <source>
        <dbReference type="PROSITE" id="PS51084"/>
    </source>
</evidence>
<evidence type="ECO:0000256" key="2">
    <source>
        <dbReference type="PIRSR" id="PIRSR601310-3"/>
    </source>
</evidence>
<dbReference type="Pfam" id="PF01230">
    <property type="entry name" value="HIT"/>
    <property type="match status" value="1"/>
</dbReference>
<dbReference type="GO" id="GO:0009117">
    <property type="term" value="P:nucleotide metabolic process"/>
    <property type="evidence" value="ECO:0007669"/>
    <property type="project" value="TreeGrafter"/>
</dbReference>
<dbReference type="RefSeq" id="WP_183341673.1">
    <property type="nucleotide sequence ID" value="NZ_JACHNU010000002.1"/>
</dbReference>
<evidence type="ECO:0000256" key="3">
    <source>
        <dbReference type="PROSITE-ProRule" id="PRU00464"/>
    </source>
</evidence>
<dbReference type="GO" id="GO:0003824">
    <property type="term" value="F:catalytic activity"/>
    <property type="evidence" value="ECO:0007669"/>
    <property type="project" value="InterPro"/>
</dbReference>
<dbReference type="PRINTS" id="PR00332">
    <property type="entry name" value="HISTRIAD"/>
</dbReference>
<name>A0A840IEG6_9ACTN</name>
<feature type="domain" description="HIT" evidence="4">
    <location>
        <begin position="9"/>
        <end position="116"/>
    </location>
</feature>
<dbReference type="PANTHER" id="PTHR46648:SF1">
    <property type="entry name" value="ADENOSINE 5'-MONOPHOSPHORAMIDASE HNT1"/>
    <property type="match status" value="1"/>
</dbReference>
<accession>A0A840IEG6</accession>
<dbReference type="PROSITE" id="PS51084">
    <property type="entry name" value="HIT_2"/>
    <property type="match status" value="1"/>
</dbReference>
<dbReference type="PANTHER" id="PTHR46648">
    <property type="entry name" value="HIT FAMILY PROTEIN 1"/>
    <property type="match status" value="1"/>
</dbReference>
<dbReference type="CDD" id="cd01277">
    <property type="entry name" value="HINT_subgroup"/>
    <property type="match status" value="1"/>
</dbReference>
<dbReference type="InterPro" id="IPR011146">
    <property type="entry name" value="HIT-like"/>
</dbReference>
<organism evidence="5 6">
    <name type="scientific">Conexibacter arvalis</name>
    <dbReference type="NCBI Taxonomy" id="912552"/>
    <lineage>
        <taxon>Bacteria</taxon>
        <taxon>Bacillati</taxon>
        <taxon>Actinomycetota</taxon>
        <taxon>Thermoleophilia</taxon>
        <taxon>Solirubrobacterales</taxon>
        <taxon>Conexibacteraceae</taxon>
        <taxon>Conexibacter</taxon>
    </lineage>
</organism>
<dbReference type="Proteomes" id="UP000585272">
    <property type="component" value="Unassembled WGS sequence"/>
</dbReference>
<proteinExistence type="predicted"/>
<comment type="caution">
    <text evidence="5">The sequence shown here is derived from an EMBL/GenBank/DDBJ whole genome shotgun (WGS) entry which is preliminary data.</text>
</comment>
<keyword evidence="6" id="KW-1185">Reference proteome</keyword>
<sequence length="138" mass="14992">MPTTSDDCIFCKIIAGELPARIVREDERTVAFMDIAPATYGHTLVVPRNHAQDLLEIPAEDLEAVVRAGRAVAGRVKERLGADGVNLINSCGSAAWQTVFHFHLHVIPRYADDPLKLPWIPAQGDPDEIAMAAAQLLG</sequence>
<feature type="active site" description="Tele-AMP-histidine intermediate" evidence="1">
    <location>
        <position position="103"/>
    </location>
</feature>